<dbReference type="PROSITE" id="PS50109">
    <property type="entry name" value="HIS_KIN"/>
    <property type="match status" value="1"/>
</dbReference>
<dbReference type="InterPro" id="IPR036890">
    <property type="entry name" value="HATPase_C_sf"/>
</dbReference>
<dbReference type="InterPro" id="IPR000014">
    <property type="entry name" value="PAS"/>
</dbReference>
<protein>
    <recommendedName>
        <fullName evidence="3">histidine kinase</fullName>
        <ecNumber evidence="3">2.7.13.3</ecNumber>
    </recommendedName>
</protein>
<keyword evidence="5 12" id="KW-0597">Phosphoprotein</keyword>
<dbReference type="Pfam" id="PF00072">
    <property type="entry name" value="Response_reg"/>
    <property type="match status" value="1"/>
</dbReference>
<evidence type="ECO:0000256" key="1">
    <source>
        <dbReference type="ARBA" id="ARBA00000085"/>
    </source>
</evidence>
<dbReference type="SUPFAM" id="SSF55785">
    <property type="entry name" value="PYP-like sensor domain (PAS domain)"/>
    <property type="match status" value="1"/>
</dbReference>
<evidence type="ECO:0000259" key="14">
    <source>
        <dbReference type="PROSITE" id="PS50110"/>
    </source>
</evidence>
<dbReference type="InterPro" id="IPR003594">
    <property type="entry name" value="HATPase_dom"/>
</dbReference>
<feature type="domain" description="Histidine kinase" evidence="13">
    <location>
        <begin position="276"/>
        <end position="494"/>
    </location>
</feature>
<evidence type="ECO:0000256" key="9">
    <source>
        <dbReference type="ARBA" id="ARBA00022840"/>
    </source>
</evidence>
<evidence type="ECO:0000313" key="17">
    <source>
        <dbReference type="Proteomes" id="UP000649604"/>
    </source>
</evidence>
<dbReference type="SMART" id="SM00091">
    <property type="entry name" value="PAS"/>
    <property type="match status" value="1"/>
</dbReference>
<keyword evidence="11" id="KW-0472">Membrane</keyword>
<dbReference type="SMART" id="SM00388">
    <property type="entry name" value="HisKA"/>
    <property type="match status" value="1"/>
</dbReference>
<dbReference type="PROSITE" id="PS50112">
    <property type="entry name" value="PAS"/>
    <property type="match status" value="1"/>
</dbReference>
<dbReference type="Pfam" id="PF00989">
    <property type="entry name" value="PAS"/>
    <property type="match status" value="1"/>
</dbReference>
<dbReference type="PANTHER" id="PTHR43047">
    <property type="entry name" value="TWO-COMPONENT HISTIDINE PROTEIN KINASE"/>
    <property type="match status" value="1"/>
</dbReference>
<keyword evidence="9" id="KW-0067">ATP-binding</keyword>
<dbReference type="CDD" id="cd00130">
    <property type="entry name" value="PAS"/>
    <property type="match status" value="1"/>
</dbReference>
<keyword evidence="7" id="KW-0547">Nucleotide-binding</keyword>
<feature type="domain" description="Response regulatory" evidence="14">
    <location>
        <begin position="5"/>
        <end position="128"/>
    </location>
</feature>
<dbReference type="Gene3D" id="1.10.287.130">
    <property type="match status" value="1"/>
</dbReference>
<comment type="catalytic activity">
    <reaction evidence="1">
        <text>ATP + protein L-histidine = ADP + protein N-phospho-L-histidine.</text>
        <dbReference type="EC" id="2.7.13.3"/>
    </reaction>
</comment>
<evidence type="ECO:0000259" key="13">
    <source>
        <dbReference type="PROSITE" id="PS50109"/>
    </source>
</evidence>
<evidence type="ECO:0000256" key="6">
    <source>
        <dbReference type="ARBA" id="ARBA00022679"/>
    </source>
</evidence>
<dbReference type="InterPro" id="IPR035965">
    <property type="entry name" value="PAS-like_dom_sf"/>
</dbReference>
<keyword evidence="10" id="KW-0902">Two-component regulatory system</keyword>
<dbReference type="EC" id="2.7.13.3" evidence="3"/>
<feature type="domain" description="PAS" evidence="15">
    <location>
        <begin position="147"/>
        <end position="198"/>
    </location>
</feature>
<dbReference type="GO" id="GO:0005524">
    <property type="term" value="F:ATP binding"/>
    <property type="evidence" value="ECO:0007669"/>
    <property type="project" value="UniProtKB-KW"/>
</dbReference>
<evidence type="ECO:0000256" key="8">
    <source>
        <dbReference type="ARBA" id="ARBA00022777"/>
    </source>
</evidence>
<evidence type="ECO:0000256" key="11">
    <source>
        <dbReference type="ARBA" id="ARBA00023136"/>
    </source>
</evidence>
<dbReference type="InterPro" id="IPR004358">
    <property type="entry name" value="Sig_transdc_His_kin-like_C"/>
</dbReference>
<comment type="subcellular location">
    <subcellularLocation>
        <location evidence="2">Cell membrane</location>
    </subcellularLocation>
</comment>
<comment type="caution">
    <text evidence="16">The sequence shown here is derived from an EMBL/GenBank/DDBJ whole genome shotgun (WGS) entry which is preliminary data.</text>
</comment>
<evidence type="ECO:0000256" key="5">
    <source>
        <dbReference type="ARBA" id="ARBA00022553"/>
    </source>
</evidence>
<gene>
    <name evidence="16" type="ORF">GF339_19810</name>
</gene>
<evidence type="ECO:0000256" key="12">
    <source>
        <dbReference type="PROSITE-ProRule" id="PRU00169"/>
    </source>
</evidence>
<reference evidence="16" key="1">
    <citation type="submission" date="2019-11" db="EMBL/GenBank/DDBJ databases">
        <title>Microbial mats filling the niche in hypersaline microbial mats.</title>
        <authorList>
            <person name="Wong H.L."/>
            <person name="Macleod F.I."/>
            <person name="White R.A. III"/>
            <person name="Burns B.P."/>
        </authorList>
    </citation>
    <scope>NUCLEOTIDE SEQUENCE</scope>
    <source>
        <strain evidence="16">Rbin_158</strain>
    </source>
</reference>
<dbReference type="PANTHER" id="PTHR43047:SF72">
    <property type="entry name" value="OSMOSENSING HISTIDINE PROTEIN KINASE SLN1"/>
    <property type="match status" value="1"/>
</dbReference>
<organism evidence="16 17">
    <name type="scientific">candidate division KSB3 bacterium</name>
    <dbReference type="NCBI Taxonomy" id="2044937"/>
    <lineage>
        <taxon>Bacteria</taxon>
        <taxon>candidate division KSB3</taxon>
    </lineage>
</organism>
<dbReference type="Proteomes" id="UP000649604">
    <property type="component" value="Unassembled WGS sequence"/>
</dbReference>
<evidence type="ECO:0000256" key="2">
    <source>
        <dbReference type="ARBA" id="ARBA00004236"/>
    </source>
</evidence>
<evidence type="ECO:0000256" key="10">
    <source>
        <dbReference type="ARBA" id="ARBA00023012"/>
    </source>
</evidence>
<dbReference type="EMBL" id="WJJP01000647">
    <property type="protein sequence ID" value="MBD3326840.1"/>
    <property type="molecule type" value="Genomic_DNA"/>
</dbReference>
<dbReference type="Pfam" id="PF00512">
    <property type="entry name" value="HisKA"/>
    <property type="match status" value="1"/>
</dbReference>
<dbReference type="GO" id="GO:0005886">
    <property type="term" value="C:plasma membrane"/>
    <property type="evidence" value="ECO:0007669"/>
    <property type="project" value="UniProtKB-SubCell"/>
</dbReference>
<dbReference type="SUPFAM" id="SSF52172">
    <property type="entry name" value="CheY-like"/>
    <property type="match status" value="1"/>
</dbReference>
<sequence>MEKRFILCVDDQPEVVGSLLTQLEHGFGHICEIEAAESADEALEVFQELRATDKQVEIVITDEVMPGMPGSRLLEIIHQLDPNVMTVMLTGQAGFDDVLYAVNHAELTRCIKKPWQYDDLKATVLDLLEKARLNREYQHLEQQVVEEKNKAEAIVHSISDGIIVFEGDDRISLVNQACTEILRQSETDLIGKRIMDVVALKEFIELLMEASRQSDTVMSNELVLEHPKYAHQEMHLIATARTLRDKQGVPLGVVMVLRDVTQEKELRQMKANFLSTMSHELRTPLTSIIGTHELLLQGSLGHLTPEQREFITLSHQQGEILAELIQNLIDLANLEGHRLECLPGPVNLPQLVHDTALPFQDLANAKGLQLSITIEPDLPLLLGDERKLKQMLNTLLSNALKFTEQGTIHITVTRTDAMLQLSVADTGIGIRQEHLDKIFDTFFQVDDSSTREFRGSGLGLAICQAIVHAHNGQIWAESELGKGTTVHVTLPLTQDIQKHTMNTVAPGKQPL</sequence>
<dbReference type="SUPFAM" id="SSF55874">
    <property type="entry name" value="ATPase domain of HSP90 chaperone/DNA topoisomerase II/histidine kinase"/>
    <property type="match status" value="1"/>
</dbReference>
<evidence type="ECO:0000256" key="4">
    <source>
        <dbReference type="ARBA" id="ARBA00022475"/>
    </source>
</evidence>
<dbReference type="PROSITE" id="PS50110">
    <property type="entry name" value="RESPONSE_REGULATORY"/>
    <property type="match status" value="1"/>
</dbReference>
<evidence type="ECO:0000256" key="3">
    <source>
        <dbReference type="ARBA" id="ARBA00012438"/>
    </source>
</evidence>
<proteinExistence type="predicted"/>
<dbReference type="GO" id="GO:0000155">
    <property type="term" value="F:phosphorelay sensor kinase activity"/>
    <property type="evidence" value="ECO:0007669"/>
    <property type="project" value="InterPro"/>
</dbReference>
<dbReference type="InterPro" id="IPR001789">
    <property type="entry name" value="Sig_transdc_resp-reg_receiver"/>
</dbReference>
<dbReference type="Gene3D" id="3.30.450.20">
    <property type="entry name" value="PAS domain"/>
    <property type="match status" value="1"/>
</dbReference>
<keyword evidence="8" id="KW-0418">Kinase</keyword>
<feature type="modified residue" description="4-aspartylphosphate" evidence="12">
    <location>
        <position position="62"/>
    </location>
</feature>
<dbReference type="NCBIfam" id="TIGR00229">
    <property type="entry name" value="sensory_box"/>
    <property type="match status" value="1"/>
</dbReference>
<dbReference type="InterPro" id="IPR013767">
    <property type="entry name" value="PAS_fold"/>
</dbReference>
<dbReference type="AlphaFoldDB" id="A0A9D5JZE2"/>
<dbReference type="SMART" id="SM00448">
    <property type="entry name" value="REC"/>
    <property type="match status" value="1"/>
</dbReference>
<dbReference type="InterPro" id="IPR011006">
    <property type="entry name" value="CheY-like_superfamily"/>
</dbReference>
<dbReference type="InterPro" id="IPR003661">
    <property type="entry name" value="HisK_dim/P_dom"/>
</dbReference>
<dbReference type="InterPro" id="IPR036097">
    <property type="entry name" value="HisK_dim/P_sf"/>
</dbReference>
<evidence type="ECO:0000313" key="16">
    <source>
        <dbReference type="EMBL" id="MBD3326840.1"/>
    </source>
</evidence>
<keyword evidence="6" id="KW-0808">Transferase</keyword>
<dbReference type="Gene3D" id="3.40.50.2300">
    <property type="match status" value="1"/>
</dbReference>
<dbReference type="GO" id="GO:0009927">
    <property type="term" value="F:histidine phosphotransfer kinase activity"/>
    <property type="evidence" value="ECO:0007669"/>
    <property type="project" value="TreeGrafter"/>
</dbReference>
<accession>A0A9D5JZE2</accession>
<dbReference type="CDD" id="cd00082">
    <property type="entry name" value="HisKA"/>
    <property type="match status" value="1"/>
</dbReference>
<dbReference type="SUPFAM" id="SSF47384">
    <property type="entry name" value="Homodimeric domain of signal transducing histidine kinase"/>
    <property type="match status" value="1"/>
</dbReference>
<keyword evidence="4" id="KW-1003">Cell membrane</keyword>
<dbReference type="GO" id="GO:0006355">
    <property type="term" value="P:regulation of DNA-templated transcription"/>
    <property type="evidence" value="ECO:0007669"/>
    <property type="project" value="InterPro"/>
</dbReference>
<dbReference type="CDD" id="cd16922">
    <property type="entry name" value="HATPase_EvgS-ArcB-TorS-like"/>
    <property type="match status" value="1"/>
</dbReference>
<dbReference type="Pfam" id="PF02518">
    <property type="entry name" value="HATPase_c"/>
    <property type="match status" value="1"/>
</dbReference>
<evidence type="ECO:0000259" key="15">
    <source>
        <dbReference type="PROSITE" id="PS50112"/>
    </source>
</evidence>
<evidence type="ECO:0000256" key="7">
    <source>
        <dbReference type="ARBA" id="ARBA00022741"/>
    </source>
</evidence>
<dbReference type="Gene3D" id="3.30.565.10">
    <property type="entry name" value="Histidine kinase-like ATPase, C-terminal domain"/>
    <property type="match status" value="1"/>
</dbReference>
<dbReference type="PRINTS" id="PR00344">
    <property type="entry name" value="BCTRLSENSOR"/>
</dbReference>
<dbReference type="FunFam" id="3.30.565.10:FF:000023">
    <property type="entry name" value="PAS domain-containing sensor histidine kinase"/>
    <property type="match status" value="1"/>
</dbReference>
<dbReference type="SMART" id="SM00387">
    <property type="entry name" value="HATPase_c"/>
    <property type="match status" value="1"/>
</dbReference>
<dbReference type="InterPro" id="IPR005467">
    <property type="entry name" value="His_kinase_dom"/>
</dbReference>
<name>A0A9D5JZE2_9BACT</name>